<dbReference type="Pfam" id="PF05015">
    <property type="entry name" value="HigB-like_toxin"/>
    <property type="match status" value="1"/>
</dbReference>
<name>A0A1H2KAD0_9BACT</name>
<keyword evidence="2" id="KW-1185">Reference proteome</keyword>
<gene>
    <name evidence="1" type="ORF">SAMN04487931_12512</name>
</gene>
<dbReference type="RefSeq" id="WP_092238578.1">
    <property type="nucleotide sequence ID" value="NZ_FNLL01000025.1"/>
</dbReference>
<dbReference type="PANTHER" id="PTHR40266:SF2">
    <property type="entry name" value="TOXIN HIGB-1"/>
    <property type="match status" value="1"/>
</dbReference>
<protein>
    <submittedName>
        <fullName evidence="1">Proteic killer suppression protein</fullName>
    </submittedName>
</protein>
<dbReference type="AlphaFoldDB" id="A0A1H2KAD0"/>
<dbReference type="EMBL" id="FNLL01000025">
    <property type="protein sequence ID" value="SDU65348.1"/>
    <property type="molecule type" value="Genomic_DNA"/>
</dbReference>
<sequence>MIKSFKNKDTEKLFNDLDVRKFRSISRAARIKLEVLNAAVSLNSLRVPPGNRLEQLKGNRKNQHSIRINDQWRICFIWKEENAHDVEIVDYHKG</sequence>
<dbReference type="SUPFAM" id="SSF143011">
    <property type="entry name" value="RelE-like"/>
    <property type="match status" value="1"/>
</dbReference>
<evidence type="ECO:0000313" key="1">
    <source>
        <dbReference type="EMBL" id="SDU65348.1"/>
    </source>
</evidence>
<dbReference type="Proteomes" id="UP000199608">
    <property type="component" value="Unassembled WGS sequence"/>
</dbReference>
<dbReference type="InterPro" id="IPR007711">
    <property type="entry name" value="HigB-1"/>
</dbReference>
<accession>A0A1H2KAD0</accession>
<organism evidence="1 2">
    <name type="scientific">Desulfobacula phenolica</name>
    <dbReference type="NCBI Taxonomy" id="90732"/>
    <lineage>
        <taxon>Bacteria</taxon>
        <taxon>Pseudomonadati</taxon>
        <taxon>Thermodesulfobacteriota</taxon>
        <taxon>Desulfobacteria</taxon>
        <taxon>Desulfobacterales</taxon>
        <taxon>Desulfobacteraceae</taxon>
        <taxon>Desulfobacula</taxon>
    </lineage>
</organism>
<dbReference type="InterPro" id="IPR035093">
    <property type="entry name" value="RelE/ParE_toxin_dom_sf"/>
</dbReference>
<proteinExistence type="predicted"/>
<dbReference type="PANTHER" id="PTHR40266">
    <property type="entry name" value="TOXIN HIGB-1"/>
    <property type="match status" value="1"/>
</dbReference>
<dbReference type="Gene3D" id="3.30.2310.20">
    <property type="entry name" value="RelE-like"/>
    <property type="match status" value="1"/>
</dbReference>
<reference evidence="2" key="1">
    <citation type="submission" date="2016-10" db="EMBL/GenBank/DDBJ databases">
        <authorList>
            <person name="Varghese N."/>
            <person name="Submissions S."/>
        </authorList>
    </citation>
    <scope>NUCLEOTIDE SEQUENCE [LARGE SCALE GENOMIC DNA]</scope>
    <source>
        <strain evidence="2">DSM 3384</strain>
    </source>
</reference>
<evidence type="ECO:0000313" key="2">
    <source>
        <dbReference type="Proteomes" id="UP000199608"/>
    </source>
</evidence>